<keyword evidence="5 7" id="KW-1133">Transmembrane helix</keyword>
<evidence type="ECO:0000313" key="10">
    <source>
        <dbReference type="Proteomes" id="UP000198287"/>
    </source>
</evidence>
<sequence>MIPQDSIKPSSLNKPEGWGIRHLVVFLGFWGFAMSYAMRFNLSIAIVAMVKRNSSNIPIPVLPPLNNSLHHDDLLLSSSHYTYNNKSFSAEKACPIPVHTSGLFGLNSNPAAGGSSDEGEFEWDEVQQGIILGSFFWGYMCTQLPGGIIAQKYGGKWPLGLGLLITAVFALLTPIMARAHIGLLIAARVIQGFGEGLTTPAMHSLLSKWVPPAERGTLASITYSGCSFGTAGIMIASGYLIQENIFGGWPSVFICSGALTLAWFVLWVVFVFDSPEEHPRVGSDELYYIQRSIGDQVSKVKPPTPWKKMATSLPLWVIIVAHTGHTWGLYTLLTELPTYMKTILNFDIKQNSWMSAMPYALMCVTSFIIPPMADVFIKRKWLATVNVRKACQVISHIGGALALIGASYSGCNTTMTVILLTIAGGANGAAFGGFGVNHIDIASNHAGILMGVTNTVANISGFLGPYVAGVLINGNATLERWQIVFYIAAAVYFVDTLVFLLFASADEQPWNRACPTLPPVHNSTANLLESDYDDVVLGREAEQAKNYSSDDDIISV</sequence>
<feature type="transmembrane region" description="Helical" evidence="7">
    <location>
        <begin position="20"/>
        <end position="42"/>
    </location>
</feature>
<dbReference type="OMA" id="RHIFGLM"/>
<gene>
    <name evidence="9" type="ORF">Fcan01_13763</name>
</gene>
<evidence type="ECO:0000259" key="8">
    <source>
        <dbReference type="PROSITE" id="PS50850"/>
    </source>
</evidence>
<feature type="transmembrane region" description="Helical" evidence="7">
    <location>
        <begin position="448"/>
        <end position="471"/>
    </location>
</feature>
<evidence type="ECO:0000256" key="4">
    <source>
        <dbReference type="ARBA" id="ARBA00022847"/>
    </source>
</evidence>
<feature type="transmembrane region" description="Helical" evidence="7">
    <location>
        <begin position="483"/>
        <end position="503"/>
    </location>
</feature>
<feature type="transmembrane region" description="Helical" evidence="7">
    <location>
        <begin position="247"/>
        <end position="272"/>
    </location>
</feature>
<keyword evidence="6 7" id="KW-0472">Membrane</keyword>
<protein>
    <submittedName>
        <fullName evidence="9">Putative inorganic phosphate cotransporter</fullName>
    </submittedName>
</protein>
<feature type="transmembrane region" description="Helical" evidence="7">
    <location>
        <begin position="313"/>
        <end position="333"/>
    </location>
</feature>
<keyword evidence="10" id="KW-1185">Reference proteome</keyword>
<dbReference type="PROSITE" id="PS50850">
    <property type="entry name" value="MFS"/>
    <property type="match status" value="1"/>
</dbReference>
<dbReference type="InterPro" id="IPR050382">
    <property type="entry name" value="MFS_Na/Anion_cotransporter"/>
</dbReference>
<keyword evidence="3 7" id="KW-0812">Transmembrane</keyword>
<dbReference type="PANTHER" id="PTHR11662:SF399">
    <property type="entry name" value="FI19708P1-RELATED"/>
    <property type="match status" value="1"/>
</dbReference>
<keyword evidence="2" id="KW-0813">Transport</keyword>
<feature type="transmembrane region" description="Helical" evidence="7">
    <location>
        <begin position="414"/>
        <end position="436"/>
    </location>
</feature>
<evidence type="ECO:0000256" key="2">
    <source>
        <dbReference type="ARBA" id="ARBA00022448"/>
    </source>
</evidence>
<dbReference type="CDD" id="cd17318">
    <property type="entry name" value="MFS_SLC17"/>
    <property type="match status" value="1"/>
</dbReference>
<comment type="subcellular location">
    <subcellularLocation>
        <location evidence="1">Membrane</location>
        <topology evidence="1">Multi-pass membrane protein</topology>
    </subcellularLocation>
</comment>
<dbReference type="FunFam" id="1.20.1250.20:FF:000003">
    <property type="entry name" value="Solute carrier family 17 member 3"/>
    <property type="match status" value="1"/>
</dbReference>
<organism evidence="9 10">
    <name type="scientific">Folsomia candida</name>
    <name type="common">Springtail</name>
    <dbReference type="NCBI Taxonomy" id="158441"/>
    <lineage>
        <taxon>Eukaryota</taxon>
        <taxon>Metazoa</taxon>
        <taxon>Ecdysozoa</taxon>
        <taxon>Arthropoda</taxon>
        <taxon>Hexapoda</taxon>
        <taxon>Collembola</taxon>
        <taxon>Entomobryomorpha</taxon>
        <taxon>Isotomoidea</taxon>
        <taxon>Isotomidae</taxon>
        <taxon>Proisotominae</taxon>
        <taxon>Folsomia</taxon>
    </lineage>
</organism>
<accession>A0A226E5I8</accession>
<dbReference type="GO" id="GO:0015293">
    <property type="term" value="F:symporter activity"/>
    <property type="evidence" value="ECO:0007669"/>
    <property type="project" value="UniProtKB-KW"/>
</dbReference>
<dbReference type="PANTHER" id="PTHR11662">
    <property type="entry name" value="SOLUTE CARRIER FAMILY 17"/>
    <property type="match status" value="1"/>
</dbReference>
<dbReference type="InterPro" id="IPR036259">
    <property type="entry name" value="MFS_trans_sf"/>
</dbReference>
<dbReference type="Proteomes" id="UP000198287">
    <property type="component" value="Unassembled WGS sequence"/>
</dbReference>
<dbReference type="GO" id="GO:0006820">
    <property type="term" value="P:monoatomic anion transport"/>
    <property type="evidence" value="ECO:0007669"/>
    <property type="project" value="TreeGrafter"/>
</dbReference>
<evidence type="ECO:0000256" key="5">
    <source>
        <dbReference type="ARBA" id="ARBA00022989"/>
    </source>
</evidence>
<name>A0A226E5I8_FOLCA</name>
<feature type="transmembrane region" description="Helical" evidence="7">
    <location>
        <begin position="389"/>
        <end position="408"/>
    </location>
</feature>
<feature type="transmembrane region" description="Helical" evidence="7">
    <location>
        <begin position="157"/>
        <end position="177"/>
    </location>
</feature>
<proteinExistence type="predicted"/>
<evidence type="ECO:0000256" key="7">
    <source>
        <dbReference type="SAM" id="Phobius"/>
    </source>
</evidence>
<keyword evidence="4" id="KW-0769">Symport</keyword>
<dbReference type="InterPro" id="IPR020846">
    <property type="entry name" value="MFS_dom"/>
</dbReference>
<evidence type="ECO:0000256" key="3">
    <source>
        <dbReference type="ARBA" id="ARBA00022692"/>
    </source>
</evidence>
<dbReference type="InterPro" id="IPR011701">
    <property type="entry name" value="MFS"/>
</dbReference>
<feature type="domain" description="Major facilitator superfamily (MFS) profile" evidence="8">
    <location>
        <begin position="23"/>
        <end position="507"/>
    </location>
</feature>
<evidence type="ECO:0000313" key="9">
    <source>
        <dbReference type="EMBL" id="OXA52334.1"/>
    </source>
</evidence>
<dbReference type="EMBL" id="LNIX01000007">
    <property type="protein sequence ID" value="OXA52334.1"/>
    <property type="molecule type" value="Genomic_DNA"/>
</dbReference>
<evidence type="ECO:0000256" key="6">
    <source>
        <dbReference type="ARBA" id="ARBA00023136"/>
    </source>
</evidence>
<dbReference type="AlphaFoldDB" id="A0A226E5I8"/>
<dbReference type="OrthoDB" id="2985014at2759"/>
<feature type="transmembrane region" description="Helical" evidence="7">
    <location>
        <begin position="353"/>
        <end position="377"/>
    </location>
</feature>
<dbReference type="Pfam" id="PF07690">
    <property type="entry name" value="MFS_1"/>
    <property type="match status" value="1"/>
</dbReference>
<dbReference type="GO" id="GO:0016020">
    <property type="term" value="C:membrane"/>
    <property type="evidence" value="ECO:0007669"/>
    <property type="project" value="UniProtKB-SubCell"/>
</dbReference>
<feature type="transmembrane region" description="Helical" evidence="7">
    <location>
        <begin position="218"/>
        <end position="241"/>
    </location>
</feature>
<comment type="caution">
    <text evidence="9">The sequence shown here is derived from an EMBL/GenBank/DDBJ whole genome shotgun (WGS) entry which is preliminary data.</text>
</comment>
<reference evidence="9 10" key="1">
    <citation type="submission" date="2015-12" db="EMBL/GenBank/DDBJ databases">
        <title>The genome of Folsomia candida.</title>
        <authorList>
            <person name="Faddeeva A."/>
            <person name="Derks M.F."/>
            <person name="Anvar Y."/>
            <person name="Smit S."/>
            <person name="Van Straalen N."/>
            <person name="Roelofs D."/>
        </authorList>
    </citation>
    <scope>NUCLEOTIDE SEQUENCE [LARGE SCALE GENOMIC DNA]</scope>
    <source>
        <strain evidence="9 10">VU population</strain>
        <tissue evidence="9">Whole body</tissue>
    </source>
</reference>
<dbReference type="Gene3D" id="1.20.1250.20">
    <property type="entry name" value="MFS general substrate transporter like domains"/>
    <property type="match status" value="2"/>
</dbReference>
<dbReference type="SUPFAM" id="SSF103473">
    <property type="entry name" value="MFS general substrate transporter"/>
    <property type="match status" value="1"/>
</dbReference>
<evidence type="ECO:0000256" key="1">
    <source>
        <dbReference type="ARBA" id="ARBA00004141"/>
    </source>
</evidence>